<proteinExistence type="inferred from homology"/>
<dbReference type="PANTHER" id="PTHR42928:SF5">
    <property type="entry name" value="BLR1237 PROTEIN"/>
    <property type="match status" value="1"/>
</dbReference>
<evidence type="ECO:0000313" key="2">
    <source>
        <dbReference type="EMBL" id="MFC3682940.1"/>
    </source>
</evidence>
<dbReference type="PANTHER" id="PTHR42928">
    <property type="entry name" value="TRICARBOXYLATE-BINDING PROTEIN"/>
    <property type="match status" value="1"/>
</dbReference>
<name>A0ABV7VZM3_9BURK</name>
<organism evidence="2 3">
    <name type="scientific">Hydrogenophaga luteola</name>
    <dbReference type="NCBI Taxonomy" id="1591122"/>
    <lineage>
        <taxon>Bacteria</taxon>
        <taxon>Pseudomonadati</taxon>
        <taxon>Pseudomonadota</taxon>
        <taxon>Betaproteobacteria</taxon>
        <taxon>Burkholderiales</taxon>
        <taxon>Comamonadaceae</taxon>
        <taxon>Hydrogenophaga</taxon>
    </lineage>
</organism>
<dbReference type="EMBL" id="JBHRXX010000002">
    <property type="protein sequence ID" value="MFC3682940.1"/>
    <property type="molecule type" value="Genomic_DNA"/>
</dbReference>
<comment type="similarity">
    <text evidence="1">Belongs to the UPF0065 (bug) family.</text>
</comment>
<dbReference type="RefSeq" id="WP_382171629.1">
    <property type="nucleotide sequence ID" value="NZ_JBHRXX010000002.1"/>
</dbReference>
<comment type="caution">
    <text evidence="2">The sequence shown here is derived from an EMBL/GenBank/DDBJ whole genome shotgun (WGS) entry which is preliminary data.</text>
</comment>
<evidence type="ECO:0000313" key="3">
    <source>
        <dbReference type="Proteomes" id="UP001595729"/>
    </source>
</evidence>
<dbReference type="Gene3D" id="3.40.190.10">
    <property type="entry name" value="Periplasmic binding protein-like II"/>
    <property type="match status" value="1"/>
</dbReference>
<dbReference type="SUPFAM" id="SSF53850">
    <property type="entry name" value="Periplasmic binding protein-like II"/>
    <property type="match status" value="1"/>
</dbReference>
<protein>
    <submittedName>
        <fullName evidence="2">Bug family tripartite tricarboxylate transporter substrate binding protein</fullName>
    </submittedName>
</protein>
<dbReference type="InterPro" id="IPR042100">
    <property type="entry name" value="Bug_dom1"/>
</dbReference>
<sequence length="333" mass="34638">MTETTDAISRRNLLVLAGAGVCGVTPSLSMAQTEPYPSRPIILVIPFAAGGTTDIIGRVIADALSKRLGQPVVVDNKGGAGGNIGAAVVASAKPDGYSLLMGYNGTNAINPSLYPKLSWDPVKSFEPLSMVARVNNVVVVNPSLPVKTLPELVAYAKAHPGVLNYGSAGAGTIFHLAAEMLEQQTGAQLTHVPYKGAAPALVDLIGGQIQLMFSTIPTALPHIKAGKIRAIGVTGAKRSPLFPDLPTATESGYSSMVVDSWFGLFAPKGLPQDLQTRIGNAVRDAIADPTTQQKLLEQGATPHSSSSAELAQTLGSDLVTWRSIVAKAKVTLE</sequence>
<dbReference type="InterPro" id="IPR005064">
    <property type="entry name" value="BUG"/>
</dbReference>
<dbReference type="CDD" id="cd13578">
    <property type="entry name" value="PBP2_Bug27"/>
    <property type="match status" value="1"/>
</dbReference>
<dbReference type="Proteomes" id="UP001595729">
    <property type="component" value="Unassembled WGS sequence"/>
</dbReference>
<gene>
    <name evidence="2" type="ORF">ACFOPI_05000</name>
</gene>
<dbReference type="PIRSF" id="PIRSF017082">
    <property type="entry name" value="YflP"/>
    <property type="match status" value="1"/>
</dbReference>
<keyword evidence="3" id="KW-1185">Reference proteome</keyword>
<reference evidence="3" key="1">
    <citation type="journal article" date="2019" name="Int. J. Syst. Evol. Microbiol.">
        <title>The Global Catalogue of Microorganisms (GCM) 10K type strain sequencing project: providing services to taxonomists for standard genome sequencing and annotation.</title>
        <authorList>
            <consortium name="The Broad Institute Genomics Platform"/>
            <consortium name="The Broad Institute Genome Sequencing Center for Infectious Disease"/>
            <person name="Wu L."/>
            <person name="Ma J."/>
        </authorList>
    </citation>
    <scope>NUCLEOTIDE SEQUENCE [LARGE SCALE GENOMIC DNA]</scope>
    <source>
        <strain evidence="3">KCTC 42501</strain>
    </source>
</reference>
<dbReference type="Gene3D" id="3.40.190.150">
    <property type="entry name" value="Bordetella uptake gene, domain 1"/>
    <property type="match status" value="1"/>
</dbReference>
<accession>A0ABV7VZM3</accession>
<evidence type="ECO:0000256" key="1">
    <source>
        <dbReference type="ARBA" id="ARBA00006987"/>
    </source>
</evidence>
<dbReference type="Pfam" id="PF03401">
    <property type="entry name" value="TctC"/>
    <property type="match status" value="1"/>
</dbReference>